<dbReference type="AlphaFoldDB" id="A0A0N5A6N8"/>
<evidence type="ECO:0000313" key="7">
    <source>
        <dbReference type="WBParaSite" id="PTRK_0001766000.1"/>
    </source>
</evidence>
<proteinExistence type="inferred from homology"/>
<name>A0A0N5A6N8_PARTI</name>
<comment type="similarity">
    <text evidence="2">Belongs to the nematode transthyretin-like family.</text>
</comment>
<dbReference type="Proteomes" id="UP000038045">
    <property type="component" value="Unplaced"/>
</dbReference>
<dbReference type="GO" id="GO:0005576">
    <property type="term" value="C:extracellular region"/>
    <property type="evidence" value="ECO:0007669"/>
    <property type="project" value="UniProtKB-SubCell"/>
</dbReference>
<keyword evidence="5" id="KW-0812">Transmembrane</keyword>
<dbReference type="WBParaSite" id="PTRK_0001766000.1">
    <property type="protein sequence ID" value="PTRK_0001766000.1"/>
    <property type="gene ID" value="PTRK_0001766000"/>
</dbReference>
<feature type="transmembrane region" description="Helical" evidence="5">
    <location>
        <begin position="7"/>
        <end position="27"/>
    </location>
</feature>
<evidence type="ECO:0000256" key="4">
    <source>
        <dbReference type="ARBA" id="ARBA00022729"/>
    </source>
</evidence>
<dbReference type="Pfam" id="PF01060">
    <property type="entry name" value="TTR-52"/>
    <property type="match status" value="1"/>
</dbReference>
<dbReference type="InterPro" id="IPR001534">
    <property type="entry name" value="Transthyretin-like"/>
</dbReference>
<dbReference type="GO" id="GO:0009986">
    <property type="term" value="C:cell surface"/>
    <property type="evidence" value="ECO:0007669"/>
    <property type="project" value="InterPro"/>
</dbReference>
<dbReference type="InterPro" id="IPR038479">
    <property type="entry name" value="Transthyretin-like_sf"/>
</dbReference>
<evidence type="ECO:0000256" key="1">
    <source>
        <dbReference type="ARBA" id="ARBA00004613"/>
    </source>
</evidence>
<evidence type="ECO:0000313" key="6">
    <source>
        <dbReference type="Proteomes" id="UP000038045"/>
    </source>
</evidence>
<accession>A0A0N5A6N8</accession>
<keyword evidence="5" id="KW-1133">Transmembrane helix</keyword>
<keyword evidence="3" id="KW-0964">Secreted</keyword>
<evidence type="ECO:0000256" key="3">
    <source>
        <dbReference type="ARBA" id="ARBA00022525"/>
    </source>
</evidence>
<protein>
    <submittedName>
        <fullName evidence="7">ZP domain-containing protein</fullName>
    </submittedName>
</protein>
<dbReference type="Gene3D" id="2.60.40.3330">
    <property type="match status" value="1"/>
</dbReference>
<keyword evidence="4" id="KW-0732">Signal</keyword>
<evidence type="ECO:0000256" key="5">
    <source>
        <dbReference type="SAM" id="Phobius"/>
    </source>
</evidence>
<organism evidence="6 7">
    <name type="scientific">Parastrongyloides trichosuri</name>
    <name type="common">Possum-specific nematode worm</name>
    <dbReference type="NCBI Taxonomy" id="131310"/>
    <lineage>
        <taxon>Eukaryota</taxon>
        <taxon>Metazoa</taxon>
        <taxon>Ecdysozoa</taxon>
        <taxon>Nematoda</taxon>
        <taxon>Chromadorea</taxon>
        <taxon>Rhabditida</taxon>
        <taxon>Tylenchina</taxon>
        <taxon>Panagrolaimomorpha</taxon>
        <taxon>Strongyloidoidea</taxon>
        <taxon>Strongyloididae</taxon>
        <taxon>Parastrongyloides</taxon>
    </lineage>
</organism>
<sequence length="136" mass="15044">MYSKVRLFVIGIIFNLIIFNYATTVLITGKLRCNNQSYPNGEVKLFDSSSSLTPTLTTKSIDDGSFTLSKDISNPRSKYHLSIYYNCSSHGISSPCRLVYSKDISLQDRGGIKRSSQGIINLEAQTVGVKPDCTYG</sequence>
<reference evidence="7" key="1">
    <citation type="submission" date="2017-02" db="UniProtKB">
        <authorList>
            <consortium name="WormBaseParasite"/>
        </authorList>
    </citation>
    <scope>IDENTIFICATION</scope>
</reference>
<keyword evidence="5" id="KW-0472">Membrane</keyword>
<keyword evidence="6" id="KW-1185">Reference proteome</keyword>
<comment type="subcellular location">
    <subcellularLocation>
        <location evidence="1">Secreted</location>
    </subcellularLocation>
</comment>
<evidence type="ECO:0000256" key="2">
    <source>
        <dbReference type="ARBA" id="ARBA00010112"/>
    </source>
</evidence>